<evidence type="ECO:0000313" key="5">
    <source>
        <dbReference type="Proteomes" id="UP001168613"/>
    </source>
</evidence>
<proteinExistence type="inferred from homology"/>
<accession>A0ABT8EJY7</accession>
<organism evidence="4 5">
    <name type="scientific">Alcaligenes endophyticus</name>
    <dbReference type="NCBI Taxonomy" id="1929088"/>
    <lineage>
        <taxon>Bacteria</taxon>
        <taxon>Pseudomonadati</taxon>
        <taxon>Pseudomonadota</taxon>
        <taxon>Betaproteobacteria</taxon>
        <taxon>Burkholderiales</taxon>
        <taxon>Alcaligenaceae</taxon>
        <taxon>Alcaligenes</taxon>
    </lineage>
</organism>
<dbReference type="InterPro" id="IPR024370">
    <property type="entry name" value="PBP_domain"/>
</dbReference>
<feature type="chain" id="PRO_5046747137" evidence="2">
    <location>
        <begin position="26"/>
        <end position="416"/>
    </location>
</feature>
<dbReference type="InterPro" id="IPR050962">
    <property type="entry name" value="Phosphate-bind_PstS"/>
</dbReference>
<evidence type="ECO:0000256" key="1">
    <source>
        <dbReference type="ARBA" id="ARBA00008725"/>
    </source>
</evidence>
<reference evidence="4" key="1">
    <citation type="submission" date="2021-11" db="EMBL/GenBank/DDBJ databases">
        <title>Draft genome sequence of Alcaligenes endophyticus type strain CCUG 75668T.</title>
        <authorList>
            <person name="Salva-Serra F."/>
            <person name="Duran R.E."/>
            <person name="Seeger M."/>
            <person name="Moore E.R.B."/>
            <person name="Jaen-Luchoro D."/>
        </authorList>
    </citation>
    <scope>NUCLEOTIDE SEQUENCE</scope>
    <source>
        <strain evidence="4">CCUG 75668</strain>
    </source>
</reference>
<dbReference type="PANTHER" id="PTHR42996">
    <property type="entry name" value="PHOSPHATE-BINDING PROTEIN PSTS"/>
    <property type="match status" value="1"/>
</dbReference>
<keyword evidence="5" id="KW-1185">Reference proteome</keyword>
<dbReference type="Proteomes" id="UP001168613">
    <property type="component" value="Unassembled WGS sequence"/>
</dbReference>
<dbReference type="RefSeq" id="WP_266124274.1">
    <property type="nucleotide sequence ID" value="NZ_JAJHNU010000002.1"/>
</dbReference>
<name>A0ABT8EJY7_9BURK</name>
<protein>
    <submittedName>
        <fullName evidence="4">Substrate-binding domain-containing protein</fullName>
    </submittedName>
</protein>
<evidence type="ECO:0000259" key="3">
    <source>
        <dbReference type="Pfam" id="PF12849"/>
    </source>
</evidence>
<dbReference type="Pfam" id="PF12849">
    <property type="entry name" value="PBP_like_2"/>
    <property type="match status" value="1"/>
</dbReference>
<dbReference type="Gene3D" id="3.40.190.10">
    <property type="entry name" value="Periplasmic binding protein-like II"/>
    <property type="match status" value="2"/>
</dbReference>
<evidence type="ECO:0000256" key="2">
    <source>
        <dbReference type="SAM" id="SignalP"/>
    </source>
</evidence>
<comment type="caution">
    <text evidence="4">The sequence shown here is derived from an EMBL/GenBank/DDBJ whole genome shotgun (WGS) entry which is preliminary data.</text>
</comment>
<evidence type="ECO:0000313" key="4">
    <source>
        <dbReference type="EMBL" id="MDN4121603.1"/>
    </source>
</evidence>
<sequence>MNTLSLKTLVAAVAASLLAAGAASAQIVGGGATLPENLYNGKAAPFKSGIITSITGFDKYIGVGSGNGKKAFFGDNSDFFTVKNAAGDNVPVYNPKVRVHYAGSDSLVTSTELTNYNAHTTAGKAAFGPLVQIPVALTSVTVPFKGFSSLKLTGEQLNKIFTDPAITTWDQVITGGPAVPIKVVYRADGSGTTEIFLRHLKAVNPSNPNLSGVSSTFSSVVNVSNTSKYIAANGTADVITQLNANNYSIAYVSPEVVEFGNPAKVASIQNKNLSAPNDYVLPTINNVQNAVNAIHPPGTPLSSLNPVDPIHWGIGAQPTETALALPAAGYPITGVTNLLLSQCYADFDVEGGILDFLNKNYSATAAASANDAKIIANNLVPLPTNWQNAVHETFAKPSSSTLAIGNASVCAGHAGR</sequence>
<feature type="signal peptide" evidence="2">
    <location>
        <begin position="1"/>
        <end position="25"/>
    </location>
</feature>
<dbReference type="SUPFAM" id="SSF53850">
    <property type="entry name" value="Periplasmic binding protein-like II"/>
    <property type="match status" value="1"/>
</dbReference>
<dbReference type="PANTHER" id="PTHR42996:SF1">
    <property type="entry name" value="PHOSPHATE-BINDING PROTEIN PSTS"/>
    <property type="match status" value="1"/>
</dbReference>
<gene>
    <name evidence="4" type="ORF">LMS43_09910</name>
</gene>
<dbReference type="EMBL" id="JAJHNU010000002">
    <property type="protein sequence ID" value="MDN4121603.1"/>
    <property type="molecule type" value="Genomic_DNA"/>
</dbReference>
<comment type="similarity">
    <text evidence="1">Belongs to the PstS family.</text>
</comment>
<keyword evidence="2" id="KW-0732">Signal</keyword>
<feature type="domain" description="PBP" evidence="3">
    <location>
        <begin position="22"/>
        <end position="274"/>
    </location>
</feature>